<dbReference type="Gene3D" id="3.30.1150.10">
    <property type="match status" value="1"/>
</dbReference>
<dbReference type="InterPro" id="IPR037066">
    <property type="entry name" value="Plug_dom_sf"/>
</dbReference>
<accession>A0A4U3KXZ0</accession>
<evidence type="ECO:0000256" key="4">
    <source>
        <dbReference type="SAM" id="Phobius"/>
    </source>
</evidence>
<keyword evidence="3" id="KW-0378">Hydrolase</keyword>
<comment type="caution">
    <text evidence="6">The sequence shown here is derived from an EMBL/GenBank/DDBJ whole genome shotgun (WGS) entry which is preliminary data.</text>
</comment>
<dbReference type="Pfam" id="PF01520">
    <property type="entry name" value="Amidase_3"/>
    <property type="match status" value="1"/>
</dbReference>
<evidence type="ECO:0000313" key="6">
    <source>
        <dbReference type="EMBL" id="TKK67488.1"/>
    </source>
</evidence>
<dbReference type="Pfam" id="PF03544">
    <property type="entry name" value="TonB_C"/>
    <property type="match status" value="1"/>
</dbReference>
<evidence type="ECO:0000259" key="5">
    <source>
        <dbReference type="SMART" id="SM00646"/>
    </source>
</evidence>
<dbReference type="PANTHER" id="PTHR30404:SF0">
    <property type="entry name" value="N-ACETYLMURAMOYL-L-ALANINE AMIDASE AMIC"/>
    <property type="match status" value="1"/>
</dbReference>
<feature type="domain" description="MurNAc-LAA" evidence="5">
    <location>
        <begin position="366"/>
        <end position="485"/>
    </location>
</feature>
<feature type="transmembrane region" description="Helical" evidence="4">
    <location>
        <begin position="268"/>
        <end position="287"/>
    </location>
</feature>
<dbReference type="EC" id="3.5.1.28" evidence="2"/>
<dbReference type="GO" id="GO:0030288">
    <property type="term" value="C:outer membrane-bounded periplasmic space"/>
    <property type="evidence" value="ECO:0007669"/>
    <property type="project" value="TreeGrafter"/>
</dbReference>
<dbReference type="SUPFAM" id="SSF74653">
    <property type="entry name" value="TolA/TonB C-terminal domain"/>
    <property type="match status" value="1"/>
</dbReference>
<keyword evidence="4" id="KW-0472">Membrane</keyword>
<evidence type="ECO:0000256" key="2">
    <source>
        <dbReference type="ARBA" id="ARBA00011901"/>
    </source>
</evidence>
<dbReference type="SMART" id="SM00646">
    <property type="entry name" value="Ami_3"/>
    <property type="match status" value="1"/>
</dbReference>
<dbReference type="InterPro" id="IPR037682">
    <property type="entry name" value="TonB_C"/>
</dbReference>
<dbReference type="Gene3D" id="2.170.130.10">
    <property type="entry name" value="TonB-dependent receptor, plug domain"/>
    <property type="match status" value="1"/>
</dbReference>
<name>A0A4U3KXZ0_9BACT</name>
<dbReference type="InterPro" id="IPR002508">
    <property type="entry name" value="MurNAc-LAA_cat"/>
</dbReference>
<keyword evidence="4" id="KW-1133">Transmembrane helix</keyword>
<dbReference type="Pfam" id="PF05569">
    <property type="entry name" value="Peptidase_M56"/>
    <property type="match status" value="1"/>
</dbReference>
<dbReference type="SUPFAM" id="SSF56935">
    <property type="entry name" value="Porins"/>
    <property type="match status" value="1"/>
</dbReference>
<feature type="transmembrane region" description="Helical" evidence="4">
    <location>
        <begin position="91"/>
        <end position="112"/>
    </location>
</feature>
<feature type="transmembrane region" description="Helical" evidence="4">
    <location>
        <begin position="6"/>
        <end position="25"/>
    </location>
</feature>
<dbReference type="GO" id="GO:0009253">
    <property type="term" value="P:peptidoglycan catabolic process"/>
    <property type="evidence" value="ECO:0007669"/>
    <property type="project" value="InterPro"/>
</dbReference>
<dbReference type="InterPro" id="IPR008756">
    <property type="entry name" value="Peptidase_M56"/>
</dbReference>
<gene>
    <name evidence="6" type="ORF">FC093_14455</name>
</gene>
<sequence>MQAILIYLLKATICSGILFLYYYIVLRNKRFHYYNRFYLLMSVALSLLLPLLNIELWEFQSNNRQVIQLMNVAVVNTVEINADGGAFTFSWSLFIMLLYALITLLMLLFFIFSIHKLYRFKHIYPVEKLDDILFINTDLQQAPFSFFNNLFWKNTIDITDLTGRQIFKHELTHIEQKHSWDKLFLRLTTLVFWMNPFYWLIQKELGLIHEFIADEKAIENKSAEAFALVLLQSQYGKHIFSPAQSFNYSPIKRRLLMLTTSAKTSYSYVRRIMILPLLAGTIMLFAFKLKESRQQQSLVHTNTPFTLLVDAGHGGSEAGAVGINGIMEKDINLSVAKKVQALAPEYGITVKMTRTEDITMDQKMRMDVIEQAHPNAFVSIHVNTTEEPQTSKNEVSVYITRDESNANYRQSRLLGSSLLQVAKDDFPVSSTIMQRKEQGIYVIDKNPYPAIVVECGYINNADNVKQLTDAKKVEQLARAILQGVVAYANAAPETTSVVITDTSGKTPLYFVDGKEVSAVELEKIDKSKIESINVLKGSGAIKQYGERGKNGVVIINLKNGDEKNKNSTSDSVDIDLRSKTVTFPPENITIQADKILMKTDSKKQPIFFVDGKEMSKEALQKLKPNSIYSMSVLKDEYAVKKYGERGKNGLIEIITKDKHETSTSGTTFITATAAISSVTSDTTIKPESKAFQYDVSLTDPKFPGGAEAWKNYLIRNLNANLPKEQKAPPGIYTVVVSFTVDTKGNLSDVKAENDPGYGTGAEAVRVIKSGPKWIPAVLNGRATEAKTKQAITFRVEES</sequence>
<proteinExistence type="predicted"/>
<evidence type="ECO:0000313" key="7">
    <source>
        <dbReference type="Proteomes" id="UP000305848"/>
    </source>
</evidence>
<feature type="transmembrane region" description="Helical" evidence="4">
    <location>
        <begin position="37"/>
        <end position="54"/>
    </location>
</feature>
<dbReference type="CDD" id="cd02696">
    <property type="entry name" value="MurNAc-LAA"/>
    <property type="match status" value="1"/>
</dbReference>
<dbReference type="OrthoDB" id="9814002at2"/>
<evidence type="ECO:0000256" key="3">
    <source>
        <dbReference type="ARBA" id="ARBA00022801"/>
    </source>
</evidence>
<protein>
    <recommendedName>
        <fullName evidence="2">N-acetylmuramoyl-L-alanine amidase</fullName>
        <ecNumber evidence="2">3.5.1.28</ecNumber>
    </recommendedName>
</protein>
<dbReference type="RefSeq" id="WP_137262505.1">
    <property type="nucleotide sequence ID" value="NZ_SZQL01000011.1"/>
</dbReference>
<dbReference type="EMBL" id="SZQL01000011">
    <property type="protein sequence ID" value="TKK67488.1"/>
    <property type="molecule type" value="Genomic_DNA"/>
</dbReference>
<dbReference type="AlphaFoldDB" id="A0A4U3KXZ0"/>
<dbReference type="GO" id="GO:0008745">
    <property type="term" value="F:N-acetylmuramoyl-L-alanine amidase activity"/>
    <property type="evidence" value="ECO:0007669"/>
    <property type="project" value="UniProtKB-EC"/>
</dbReference>
<dbReference type="PANTHER" id="PTHR30404">
    <property type="entry name" value="N-ACETYLMURAMOYL-L-ALANINE AMIDASE"/>
    <property type="match status" value="1"/>
</dbReference>
<keyword evidence="7" id="KW-1185">Reference proteome</keyword>
<organism evidence="6 7">
    <name type="scientific">Ilyomonas limi</name>
    <dbReference type="NCBI Taxonomy" id="2575867"/>
    <lineage>
        <taxon>Bacteria</taxon>
        <taxon>Pseudomonadati</taxon>
        <taxon>Bacteroidota</taxon>
        <taxon>Chitinophagia</taxon>
        <taxon>Chitinophagales</taxon>
        <taxon>Chitinophagaceae</taxon>
        <taxon>Ilyomonas</taxon>
    </lineage>
</organism>
<comment type="catalytic activity">
    <reaction evidence="1">
        <text>Hydrolyzes the link between N-acetylmuramoyl residues and L-amino acid residues in certain cell-wall glycopeptides.</text>
        <dbReference type="EC" id="3.5.1.28"/>
    </reaction>
</comment>
<dbReference type="Gene3D" id="3.40.630.40">
    <property type="entry name" value="Zn-dependent exopeptidases"/>
    <property type="match status" value="1"/>
</dbReference>
<dbReference type="InterPro" id="IPR050695">
    <property type="entry name" value="N-acetylmuramoyl_amidase_3"/>
</dbReference>
<dbReference type="SUPFAM" id="SSF53187">
    <property type="entry name" value="Zn-dependent exopeptidases"/>
    <property type="match status" value="1"/>
</dbReference>
<reference evidence="6 7" key="1">
    <citation type="submission" date="2019-05" db="EMBL/GenBank/DDBJ databases">
        <title>Panacibacter sp. strain 17mud1-8 Genome sequencing and assembly.</title>
        <authorList>
            <person name="Chhetri G."/>
        </authorList>
    </citation>
    <scope>NUCLEOTIDE SEQUENCE [LARGE SCALE GENOMIC DNA]</scope>
    <source>
        <strain evidence="6 7">17mud1-8</strain>
    </source>
</reference>
<dbReference type="Proteomes" id="UP000305848">
    <property type="component" value="Unassembled WGS sequence"/>
</dbReference>
<evidence type="ECO:0000256" key="1">
    <source>
        <dbReference type="ARBA" id="ARBA00001561"/>
    </source>
</evidence>
<dbReference type="GO" id="GO:0055085">
    <property type="term" value="P:transmembrane transport"/>
    <property type="evidence" value="ECO:0007669"/>
    <property type="project" value="InterPro"/>
</dbReference>
<keyword evidence="4" id="KW-0812">Transmembrane</keyword>
<dbReference type="CDD" id="cd07341">
    <property type="entry name" value="M56_BlaR1_MecR1_like"/>
    <property type="match status" value="1"/>
</dbReference>